<dbReference type="PROSITE" id="PS01327">
    <property type="entry name" value="MSCL"/>
    <property type="match status" value="1"/>
</dbReference>
<dbReference type="InterPro" id="IPR001185">
    <property type="entry name" value="MS_channel"/>
</dbReference>
<evidence type="ECO:0000256" key="7">
    <source>
        <dbReference type="ARBA" id="ARBA00023065"/>
    </source>
</evidence>
<dbReference type="Pfam" id="PF01741">
    <property type="entry name" value="MscL"/>
    <property type="match status" value="1"/>
</dbReference>
<keyword evidence="5 10" id="KW-0812">Transmembrane</keyword>
<name>A0ABP6RGE9_9MICC</name>
<comment type="similarity">
    <text evidence="2 10">Belongs to the MscL family.</text>
</comment>
<evidence type="ECO:0000313" key="12">
    <source>
        <dbReference type="Proteomes" id="UP001501736"/>
    </source>
</evidence>
<evidence type="ECO:0000256" key="3">
    <source>
        <dbReference type="ARBA" id="ARBA00022448"/>
    </source>
</evidence>
<evidence type="ECO:0000256" key="10">
    <source>
        <dbReference type="HAMAP-Rule" id="MF_00115"/>
    </source>
</evidence>
<dbReference type="EMBL" id="BAAAYG010000005">
    <property type="protein sequence ID" value="GAA3284056.1"/>
    <property type="molecule type" value="Genomic_DNA"/>
</dbReference>
<comment type="subcellular location">
    <subcellularLocation>
        <location evidence="1 10">Cell membrane</location>
        <topology evidence="1 10">Multi-pass membrane protein</topology>
    </subcellularLocation>
</comment>
<feature type="transmembrane region" description="Helical" evidence="10">
    <location>
        <begin position="12"/>
        <end position="35"/>
    </location>
</feature>
<keyword evidence="8 10" id="KW-0472">Membrane</keyword>
<organism evidence="11 12">
    <name type="scientific">Nesterenkonia halobia</name>
    <dbReference type="NCBI Taxonomy" id="37922"/>
    <lineage>
        <taxon>Bacteria</taxon>
        <taxon>Bacillati</taxon>
        <taxon>Actinomycetota</taxon>
        <taxon>Actinomycetes</taxon>
        <taxon>Micrococcales</taxon>
        <taxon>Micrococcaceae</taxon>
        <taxon>Nesterenkonia</taxon>
    </lineage>
</organism>
<evidence type="ECO:0000256" key="6">
    <source>
        <dbReference type="ARBA" id="ARBA00022989"/>
    </source>
</evidence>
<evidence type="ECO:0000256" key="9">
    <source>
        <dbReference type="ARBA" id="ARBA00023303"/>
    </source>
</evidence>
<keyword evidence="9 10" id="KW-0407">Ion channel</keyword>
<keyword evidence="3 10" id="KW-0813">Transport</keyword>
<protein>
    <recommendedName>
        <fullName evidence="10">Large-conductance mechanosensitive channel</fullName>
    </recommendedName>
</protein>
<dbReference type="SUPFAM" id="SSF81330">
    <property type="entry name" value="Gated mechanosensitive channel"/>
    <property type="match status" value="1"/>
</dbReference>
<sequence>MLTGFRDFIMKGNVVDLAVAVVIGAAFGTVITALVEHVLMPLISALVGSPSFDDFAVVEINGNLLQFGMLLTALVNFLLVAAAVYFTVVLPMTRYREALERRRGDAAVEDVDPNLQVLHEIRDLLAEQRETGSSGSSGSSRDRS</sequence>
<dbReference type="HAMAP" id="MF_00115">
    <property type="entry name" value="MscL"/>
    <property type="match status" value="1"/>
</dbReference>
<reference evidence="12" key="1">
    <citation type="journal article" date="2019" name="Int. J. Syst. Evol. Microbiol.">
        <title>The Global Catalogue of Microorganisms (GCM) 10K type strain sequencing project: providing services to taxonomists for standard genome sequencing and annotation.</title>
        <authorList>
            <consortium name="The Broad Institute Genomics Platform"/>
            <consortium name="The Broad Institute Genome Sequencing Center for Infectious Disease"/>
            <person name="Wu L."/>
            <person name="Ma J."/>
        </authorList>
    </citation>
    <scope>NUCLEOTIDE SEQUENCE [LARGE SCALE GENOMIC DNA]</scope>
    <source>
        <strain evidence="12">JCM 11483</strain>
    </source>
</reference>
<dbReference type="PANTHER" id="PTHR30266">
    <property type="entry name" value="MECHANOSENSITIVE CHANNEL MSCL"/>
    <property type="match status" value="1"/>
</dbReference>
<keyword evidence="12" id="KW-1185">Reference proteome</keyword>
<evidence type="ECO:0000256" key="2">
    <source>
        <dbReference type="ARBA" id="ARBA00007254"/>
    </source>
</evidence>
<dbReference type="Proteomes" id="UP001501736">
    <property type="component" value="Unassembled WGS sequence"/>
</dbReference>
<evidence type="ECO:0000256" key="8">
    <source>
        <dbReference type="ARBA" id="ARBA00023136"/>
    </source>
</evidence>
<evidence type="ECO:0000256" key="4">
    <source>
        <dbReference type="ARBA" id="ARBA00022475"/>
    </source>
</evidence>
<comment type="subunit">
    <text evidence="10">Homopentamer.</text>
</comment>
<proteinExistence type="inferred from homology"/>
<evidence type="ECO:0000313" key="11">
    <source>
        <dbReference type="EMBL" id="GAA3284056.1"/>
    </source>
</evidence>
<keyword evidence="7 10" id="KW-0406">Ion transport</keyword>
<comment type="caution">
    <text evidence="11">The sequence shown here is derived from an EMBL/GenBank/DDBJ whole genome shotgun (WGS) entry which is preliminary data.</text>
</comment>
<dbReference type="PANTHER" id="PTHR30266:SF2">
    <property type="entry name" value="LARGE-CONDUCTANCE MECHANOSENSITIVE CHANNEL"/>
    <property type="match status" value="1"/>
</dbReference>
<accession>A0ABP6RGE9</accession>
<dbReference type="InterPro" id="IPR037673">
    <property type="entry name" value="MSC/AndL"/>
</dbReference>
<dbReference type="InterPro" id="IPR036019">
    <property type="entry name" value="MscL_channel"/>
</dbReference>
<evidence type="ECO:0000256" key="5">
    <source>
        <dbReference type="ARBA" id="ARBA00022692"/>
    </source>
</evidence>
<dbReference type="NCBIfam" id="TIGR00220">
    <property type="entry name" value="mscL"/>
    <property type="match status" value="1"/>
</dbReference>
<comment type="function">
    <text evidence="10">Channel that opens in response to stretch forces in the membrane lipid bilayer. May participate in the regulation of osmotic pressure changes within the cell.</text>
</comment>
<dbReference type="Gene3D" id="1.10.1200.120">
    <property type="entry name" value="Large-conductance mechanosensitive channel, MscL, domain 1"/>
    <property type="match status" value="1"/>
</dbReference>
<keyword evidence="4 10" id="KW-1003">Cell membrane</keyword>
<evidence type="ECO:0000256" key="1">
    <source>
        <dbReference type="ARBA" id="ARBA00004651"/>
    </source>
</evidence>
<feature type="transmembrane region" description="Helical" evidence="10">
    <location>
        <begin position="67"/>
        <end position="93"/>
    </location>
</feature>
<dbReference type="RefSeq" id="WP_344719624.1">
    <property type="nucleotide sequence ID" value="NZ_BAAAYG010000005.1"/>
</dbReference>
<dbReference type="PRINTS" id="PR01264">
    <property type="entry name" value="MECHCHANNEL"/>
</dbReference>
<keyword evidence="6 10" id="KW-1133">Transmembrane helix</keyword>
<gene>
    <name evidence="10 11" type="primary">mscL</name>
    <name evidence="11" type="ORF">GCM10020260_13830</name>
</gene>
<dbReference type="InterPro" id="IPR019823">
    <property type="entry name" value="Mechanosensitive_channel_CS"/>
</dbReference>